<protein>
    <submittedName>
        <fullName evidence="4">Putative hydrolase of the alpha/beta-hydrolase fold protein</fullName>
    </submittedName>
</protein>
<sequence>MDATIPFHPRRWLSNGHLQTIVGNFLPRVDRLPPAATELIPAPLPTEMQALPAAVALDRTLPTRLLCHCHWQPDAPNAVTVVLVHGLEGSSHSQYVIGNANKLYAAGCNVVRMNMRNCGGTDALSPTLYHSGLSGDAKAVLQWLVQRGCRRVALAGYSMGGNLVLKAAGELAAGAPDALIGVVAVSPPMDLGDSADALHHWSNRIYEKRFLRNLLKRYRRKVELYPGVFDRKRAVKVSSIRDFDELVMTPYCGFTGADDYYARAAAGRVMDKIAVPTLVLHACDDPFIRLTASTREKLRANSHVTLLEPAHGGHCAFLEEPAENYDGYWAEKMLLQFVRTCAAATATRDRVPIC</sequence>
<feature type="active site" description="Charge relay system" evidence="2">
    <location>
        <position position="158"/>
    </location>
</feature>
<dbReference type="InterPro" id="IPR000073">
    <property type="entry name" value="AB_hydrolase_1"/>
</dbReference>
<dbReference type="STRING" id="926566.Terro_0427"/>
<accession>I3ZC05</accession>
<reference evidence="4 5" key="1">
    <citation type="submission" date="2012-06" db="EMBL/GenBank/DDBJ databases">
        <title>Complete genome of Terriglobus roseus DSM 18391.</title>
        <authorList>
            <consortium name="US DOE Joint Genome Institute (JGI-PGF)"/>
            <person name="Lucas S."/>
            <person name="Copeland A."/>
            <person name="Lapidus A."/>
            <person name="Glavina del Rio T."/>
            <person name="Dalin E."/>
            <person name="Tice H."/>
            <person name="Bruce D."/>
            <person name="Goodwin L."/>
            <person name="Pitluck S."/>
            <person name="Peters L."/>
            <person name="Mikhailova N."/>
            <person name="Munk A.C.C."/>
            <person name="Kyrpides N."/>
            <person name="Mavromatis K."/>
            <person name="Ivanova N."/>
            <person name="Brettin T."/>
            <person name="Detter J.C."/>
            <person name="Han C."/>
            <person name="Larimer F."/>
            <person name="Land M."/>
            <person name="Hauser L."/>
            <person name="Markowitz V."/>
            <person name="Cheng J.-F."/>
            <person name="Hugenholtz P."/>
            <person name="Woyke T."/>
            <person name="Wu D."/>
            <person name="Brambilla E."/>
            <person name="Klenk H.-P."/>
            <person name="Eisen J.A."/>
        </authorList>
    </citation>
    <scope>NUCLEOTIDE SEQUENCE [LARGE SCALE GENOMIC DNA]</scope>
    <source>
        <strain evidence="5">DSM 18391 / NRRL B-41598 / KBS 63</strain>
    </source>
</reference>
<feature type="active site" description="Charge relay system" evidence="2">
    <location>
        <position position="314"/>
    </location>
</feature>
<dbReference type="PIRSF" id="PIRSF005211">
    <property type="entry name" value="Ab_hydro_YheT"/>
    <property type="match status" value="1"/>
</dbReference>
<dbReference type="eggNOG" id="COG0429">
    <property type="taxonomic scope" value="Bacteria"/>
</dbReference>
<comment type="similarity">
    <text evidence="1">Belongs to the AB hydrolase superfamily. AB hydrolase 4 family.</text>
</comment>
<keyword evidence="5" id="KW-1185">Reference proteome</keyword>
<proteinExistence type="inferred from homology"/>
<dbReference type="GO" id="GO:0034338">
    <property type="term" value="F:short-chain carboxylesterase activity"/>
    <property type="evidence" value="ECO:0007669"/>
    <property type="project" value="TreeGrafter"/>
</dbReference>
<dbReference type="Pfam" id="PF00561">
    <property type="entry name" value="Abhydrolase_1"/>
    <property type="match status" value="1"/>
</dbReference>
<name>I3ZC05_TERRK</name>
<gene>
    <name evidence="4" type="ordered locus">Terro_0427</name>
</gene>
<feature type="active site" description="Charge relay system" evidence="2">
    <location>
        <position position="285"/>
    </location>
</feature>
<dbReference type="OrthoDB" id="332676at2"/>
<dbReference type="Gene3D" id="3.40.50.1820">
    <property type="entry name" value="alpha/beta hydrolase"/>
    <property type="match status" value="1"/>
</dbReference>
<dbReference type="InterPro" id="IPR050960">
    <property type="entry name" value="AB_hydrolase_4_sf"/>
</dbReference>
<dbReference type="AlphaFoldDB" id="I3ZC05"/>
<keyword evidence="4" id="KW-0378">Hydrolase</keyword>
<dbReference type="PANTHER" id="PTHR10794">
    <property type="entry name" value="ABHYDROLASE DOMAIN-CONTAINING PROTEIN"/>
    <property type="match status" value="1"/>
</dbReference>
<evidence type="ECO:0000256" key="2">
    <source>
        <dbReference type="PIRSR" id="PIRSR005211-1"/>
    </source>
</evidence>
<feature type="domain" description="AB hydrolase-1" evidence="3">
    <location>
        <begin position="80"/>
        <end position="321"/>
    </location>
</feature>
<dbReference type="KEGG" id="trs:Terro_0427"/>
<dbReference type="HOGENOM" id="CLU_032487_0_1_0"/>
<dbReference type="GO" id="GO:0047372">
    <property type="term" value="F:monoacylglycerol lipase activity"/>
    <property type="evidence" value="ECO:0007669"/>
    <property type="project" value="TreeGrafter"/>
</dbReference>
<evidence type="ECO:0000256" key="1">
    <source>
        <dbReference type="ARBA" id="ARBA00010884"/>
    </source>
</evidence>
<evidence type="ECO:0000259" key="3">
    <source>
        <dbReference type="Pfam" id="PF00561"/>
    </source>
</evidence>
<dbReference type="SUPFAM" id="SSF53474">
    <property type="entry name" value="alpha/beta-Hydrolases"/>
    <property type="match status" value="1"/>
</dbReference>
<dbReference type="RefSeq" id="WP_014784342.1">
    <property type="nucleotide sequence ID" value="NC_018014.1"/>
</dbReference>
<evidence type="ECO:0000313" key="4">
    <source>
        <dbReference type="EMBL" id="AFL86773.1"/>
    </source>
</evidence>
<dbReference type="Proteomes" id="UP000006056">
    <property type="component" value="Chromosome"/>
</dbReference>
<dbReference type="EMBL" id="CP003379">
    <property type="protein sequence ID" value="AFL86773.1"/>
    <property type="molecule type" value="Genomic_DNA"/>
</dbReference>
<dbReference type="InterPro" id="IPR012020">
    <property type="entry name" value="ABHD4"/>
</dbReference>
<evidence type="ECO:0000313" key="5">
    <source>
        <dbReference type="Proteomes" id="UP000006056"/>
    </source>
</evidence>
<organism evidence="4 5">
    <name type="scientific">Terriglobus roseus (strain DSM 18391 / NRRL B-41598 / KBS 63)</name>
    <dbReference type="NCBI Taxonomy" id="926566"/>
    <lineage>
        <taxon>Bacteria</taxon>
        <taxon>Pseudomonadati</taxon>
        <taxon>Acidobacteriota</taxon>
        <taxon>Terriglobia</taxon>
        <taxon>Terriglobales</taxon>
        <taxon>Acidobacteriaceae</taxon>
        <taxon>Terriglobus</taxon>
    </lineage>
</organism>
<dbReference type="InterPro" id="IPR029058">
    <property type="entry name" value="AB_hydrolase_fold"/>
</dbReference>
<dbReference type="PANTHER" id="PTHR10794:SF63">
    <property type="entry name" value="ALPHA_BETA HYDROLASE 1, ISOFORM A"/>
    <property type="match status" value="1"/>
</dbReference>